<name>A0ACC1U448_9AGAR</name>
<organism evidence="1 2">
    <name type="scientific">Lentinula aff. lateritia</name>
    <dbReference type="NCBI Taxonomy" id="2804960"/>
    <lineage>
        <taxon>Eukaryota</taxon>
        <taxon>Fungi</taxon>
        <taxon>Dikarya</taxon>
        <taxon>Basidiomycota</taxon>
        <taxon>Agaricomycotina</taxon>
        <taxon>Agaricomycetes</taxon>
        <taxon>Agaricomycetidae</taxon>
        <taxon>Agaricales</taxon>
        <taxon>Marasmiineae</taxon>
        <taxon>Omphalotaceae</taxon>
        <taxon>Lentinula</taxon>
    </lineage>
</organism>
<proteinExistence type="predicted"/>
<gene>
    <name evidence="1" type="ORF">F5876DRAFT_64476</name>
</gene>
<sequence>MQNILGICVGTTPCGGGYFVPNKLEVKHDQNVPGSTFSQPIEIFCLPVYSLDPPLCPWQASACTKVSKFQSAIDLASKALAFCGRSLVYSEGDFGTQVSTKTNPSVRSPKSSEVHFVKKRDDERWFKQLEASLNRKLKTYDAIDQSKKVFWIDYSPTHRWQWCKGYGQPVFGKDLTSKLIERVSFSKKGSNNNGIFTLKTDYTVGSGENVRTYSKQTVIAKLINRRFEAGAACEVWALNHFGLLIEAGRITAEAQNTFGVIVMHKQPGKPLTDVEEWYTAPVDQKRAVVQDLRKQVQDLIYRWIQEKGVVHADFDPDNVLVDVARNKETNTVRLEHFAIVDFGPPGVWLRTKVPSEQTFTTWFNARWDFLWEEVIEKLGHAPDPKQEQKTQRRRLKKIDY</sequence>
<protein>
    <submittedName>
        <fullName evidence="1">Uncharacterized protein</fullName>
    </submittedName>
</protein>
<reference evidence="1" key="1">
    <citation type="submission" date="2022-09" db="EMBL/GenBank/DDBJ databases">
        <title>A Global Phylogenomic Analysis of the Shiitake Genus Lentinula.</title>
        <authorList>
            <consortium name="DOE Joint Genome Institute"/>
            <person name="Sierra-Patev S."/>
            <person name="Min B."/>
            <person name="Naranjo-Ortiz M."/>
            <person name="Looney B."/>
            <person name="Konkel Z."/>
            <person name="Slot J.C."/>
            <person name="Sakamoto Y."/>
            <person name="Steenwyk J.L."/>
            <person name="Rokas A."/>
            <person name="Carro J."/>
            <person name="Camarero S."/>
            <person name="Ferreira P."/>
            <person name="Molpeceres G."/>
            <person name="Ruiz-Duenas F.J."/>
            <person name="Serrano A."/>
            <person name="Henrissat B."/>
            <person name="Drula E."/>
            <person name="Hughes K.W."/>
            <person name="Mata J.L."/>
            <person name="Ishikawa N.K."/>
            <person name="Vargas-Isla R."/>
            <person name="Ushijima S."/>
            <person name="Smith C.A."/>
            <person name="Ahrendt S."/>
            <person name="Andreopoulos W."/>
            <person name="He G."/>
            <person name="Labutti K."/>
            <person name="Lipzen A."/>
            <person name="Ng V."/>
            <person name="Riley R."/>
            <person name="Sandor L."/>
            <person name="Barry K."/>
            <person name="Martinez A.T."/>
            <person name="Xiao Y."/>
            <person name="Gibbons J.G."/>
            <person name="Terashima K."/>
            <person name="Grigoriev I.V."/>
            <person name="Hibbett D.S."/>
        </authorList>
    </citation>
    <scope>NUCLEOTIDE SEQUENCE</scope>
    <source>
        <strain evidence="1">TMI1499</strain>
    </source>
</reference>
<keyword evidence="2" id="KW-1185">Reference proteome</keyword>
<evidence type="ECO:0000313" key="1">
    <source>
        <dbReference type="EMBL" id="KAJ3811842.1"/>
    </source>
</evidence>
<evidence type="ECO:0000313" key="2">
    <source>
        <dbReference type="Proteomes" id="UP001163835"/>
    </source>
</evidence>
<comment type="caution">
    <text evidence="1">The sequence shown here is derived from an EMBL/GenBank/DDBJ whole genome shotgun (WGS) entry which is preliminary data.</text>
</comment>
<dbReference type="EMBL" id="MU795044">
    <property type="protein sequence ID" value="KAJ3811842.1"/>
    <property type="molecule type" value="Genomic_DNA"/>
</dbReference>
<dbReference type="Proteomes" id="UP001163835">
    <property type="component" value="Unassembled WGS sequence"/>
</dbReference>
<accession>A0ACC1U448</accession>